<protein>
    <submittedName>
        <fullName evidence="1">Uncharacterized protein</fullName>
    </submittedName>
</protein>
<dbReference type="OrthoDB" id="7846470at2"/>
<proteinExistence type="predicted"/>
<sequence>MNRLPPRPDFEKIEAAAPASADQRTAVLALIGNIVFSWSNNESLLIYVMMLLLDSDETTAAIVFSTLNTTRARLDLIERLSRANVTDRALAKELARLMERFNACTRARNEFNHCMYGLDEQGLITHTRSLRLELTRTRLQWGTERPMDETRLQEMTTLLRELRALNRDLWEFLPRLQTGVRTLSSRPSAPAAARP</sequence>
<dbReference type="EMBL" id="AP018907">
    <property type="protein sequence ID" value="BBF92550.1"/>
    <property type="molecule type" value="Genomic_DNA"/>
</dbReference>
<keyword evidence="2" id="KW-1185">Reference proteome</keyword>
<evidence type="ECO:0000313" key="1">
    <source>
        <dbReference type="EMBL" id="BBF92550.1"/>
    </source>
</evidence>
<evidence type="ECO:0000313" key="2">
    <source>
        <dbReference type="Proteomes" id="UP000266934"/>
    </source>
</evidence>
<organism evidence="1 2">
    <name type="scientific">Blastochloris tepida</name>
    <dbReference type="NCBI Taxonomy" id="2233851"/>
    <lineage>
        <taxon>Bacteria</taxon>
        <taxon>Pseudomonadati</taxon>
        <taxon>Pseudomonadota</taxon>
        <taxon>Alphaproteobacteria</taxon>
        <taxon>Hyphomicrobiales</taxon>
        <taxon>Blastochloridaceae</taxon>
        <taxon>Blastochloris</taxon>
    </lineage>
</organism>
<accession>A0A348FZ17</accession>
<dbReference type="AlphaFoldDB" id="A0A348FZ17"/>
<dbReference type="RefSeq" id="WP_126398511.1">
    <property type="nucleotide sequence ID" value="NZ_AP018907.1"/>
</dbReference>
<dbReference type="Proteomes" id="UP000266934">
    <property type="component" value="Chromosome"/>
</dbReference>
<gene>
    <name evidence="1" type="ORF">BLTE_12350</name>
</gene>
<dbReference type="KEGG" id="blag:BLTE_12350"/>
<reference evidence="1 2" key="1">
    <citation type="submission" date="2018-08" db="EMBL/GenBank/DDBJ databases">
        <title>Complete genome sequencing of Blastochloris tepida GI.</title>
        <authorList>
            <person name="Tsukatani Y."/>
            <person name="Mori H."/>
        </authorList>
    </citation>
    <scope>NUCLEOTIDE SEQUENCE [LARGE SCALE GENOMIC DNA]</scope>
    <source>
        <strain evidence="1 2">GI</strain>
    </source>
</reference>
<name>A0A348FZ17_9HYPH</name>